<name>A0A6F9E1I5_9BACL</name>
<dbReference type="EMBL" id="LR792683">
    <property type="protein sequence ID" value="CAB3390364.1"/>
    <property type="molecule type" value="Genomic_DNA"/>
</dbReference>
<dbReference type="AlphaFoldDB" id="A0A6F9E1I5"/>
<organism evidence="1 2">
    <name type="scientific">Kyrpidia spormannii</name>
    <dbReference type="NCBI Taxonomy" id="2055160"/>
    <lineage>
        <taxon>Bacteria</taxon>
        <taxon>Bacillati</taxon>
        <taxon>Bacillota</taxon>
        <taxon>Bacilli</taxon>
        <taxon>Bacillales</taxon>
        <taxon>Alicyclobacillaceae</taxon>
        <taxon>Kyrpidia</taxon>
    </lineage>
</organism>
<dbReference type="Proteomes" id="UP000502196">
    <property type="component" value="Chromosome"/>
</dbReference>
<proteinExistence type="predicted"/>
<gene>
    <name evidence="1" type="ORF">COOX1_0371</name>
</gene>
<protein>
    <submittedName>
        <fullName evidence="1">Uncharacterized protein</fullName>
    </submittedName>
</protein>
<reference evidence="1 2" key="1">
    <citation type="submission" date="2020-04" db="EMBL/GenBank/DDBJ databases">
        <authorList>
            <person name="Hogendoorn C."/>
        </authorList>
    </citation>
    <scope>NUCLEOTIDE SEQUENCE [LARGE SCALE GENOMIC DNA]</scope>
    <source>
        <strain evidence="1">COOX1</strain>
    </source>
</reference>
<sequence>MSTYRRKSPGSLNFAHDMNTQNRLTTRLRQRYSQGKPIIYTKRAKGGGTFRDGIRDKLFFTQVLLRAFELPSGSAVHRPAASSTPDQS</sequence>
<accession>A0A6F9E1I5</accession>
<evidence type="ECO:0000313" key="1">
    <source>
        <dbReference type="EMBL" id="CAB3390364.1"/>
    </source>
</evidence>
<evidence type="ECO:0000313" key="2">
    <source>
        <dbReference type="Proteomes" id="UP000502196"/>
    </source>
</evidence>